<dbReference type="InterPro" id="IPR036554">
    <property type="entry name" value="GHMP_kinase_C_sf"/>
</dbReference>
<evidence type="ECO:0000259" key="6">
    <source>
        <dbReference type="Pfam" id="PF00288"/>
    </source>
</evidence>
<dbReference type="Pfam" id="PF00288">
    <property type="entry name" value="GHMP_kinases_N"/>
    <property type="match status" value="1"/>
</dbReference>
<evidence type="ECO:0000256" key="1">
    <source>
        <dbReference type="ARBA" id="ARBA00022679"/>
    </source>
</evidence>
<keyword evidence="9" id="KW-1185">Reference proteome</keyword>
<dbReference type="OrthoDB" id="9812992at2"/>
<accession>A0A4R4QIM2</accession>
<dbReference type="Pfam" id="PF08544">
    <property type="entry name" value="GHMP_kinases_C"/>
    <property type="match status" value="1"/>
</dbReference>
<evidence type="ECO:0000256" key="4">
    <source>
        <dbReference type="ARBA" id="ARBA00022840"/>
    </source>
</evidence>
<dbReference type="InterPro" id="IPR006204">
    <property type="entry name" value="GHMP_kinase_N_dom"/>
</dbReference>
<evidence type="ECO:0000313" key="9">
    <source>
        <dbReference type="Proteomes" id="UP000295075"/>
    </source>
</evidence>
<evidence type="ECO:0000259" key="7">
    <source>
        <dbReference type="Pfam" id="PF08544"/>
    </source>
</evidence>
<dbReference type="PANTHER" id="PTHR32463">
    <property type="entry name" value="L-FUCOSE KINASE"/>
    <property type="match status" value="1"/>
</dbReference>
<gene>
    <name evidence="8" type="ORF">E1261_01240</name>
</gene>
<keyword evidence="3 8" id="KW-0418">Kinase</keyword>
<keyword evidence="4" id="KW-0067">ATP-binding</keyword>
<reference evidence="8 9" key="1">
    <citation type="submission" date="2019-03" db="EMBL/GenBank/DDBJ databases">
        <title>Draft genome sequences of novel Actinobacteria.</title>
        <authorList>
            <person name="Sahin N."/>
            <person name="Ay H."/>
            <person name="Saygin H."/>
        </authorList>
    </citation>
    <scope>NUCLEOTIDE SEQUENCE [LARGE SCALE GENOMIC DNA]</scope>
    <source>
        <strain evidence="8 9">JCM 30547</strain>
    </source>
</reference>
<evidence type="ECO:0000313" key="8">
    <source>
        <dbReference type="EMBL" id="TDC35517.1"/>
    </source>
</evidence>
<dbReference type="SUPFAM" id="SSF55060">
    <property type="entry name" value="GHMP Kinase, C-terminal domain"/>
    <property type="match status" value="1"/>
</dbReference>
<proteinExistence type="inferred from homology"/>
<dbReference type="PANTHER" id="PTHR32463:SF0">
    <property type="entry name" value="L-FUCOSE KINASE"/>
    <property type="match status" value="1"/>
</dbReference>
<evidence type="ECO:0000256" key="2">
    <source>
        <dbReference type="ARBA" id="ARBA00022741"/>
    </source>
</evidence>
<dbReference type="RefSeq" id="WP_132400362.1">
    <property type="nucleotide sequence ID" value="NZ_SMKA01000002.1"/>
</dbReference>
<dbReference type="Gene3D" id="3.30.230.120">
    <property type="match status" value="1"/>
</dbReference>
<dbReference type="GO" id="GO:0042352">
    <property type="term" value="P:GDP-L-fucose salvage"/>
    <property type="evidence" value="ECO:0007669"/>
    <property type="project" value="TreeGrafter"/>
</dbReference>
<dbReference type="InterPro" id="IPR020568">
    <property type="entry name" value="Ribosomal_Su5_D2-typ_SF"/>
</dbReference>
<dbReference type="InterPro" id="IPR052203">
    <property type="entry name" value="GHMP_Kinase-Related"/>
</dbReference>
<name>A0A4R4QIM2_9ACTN</name>
<evidence type="ECO:0000256" key="5">
    <source>
        <dbReference type="ARBA" id="ARBA00038121"/>
    </source>
</evidence>
<dbReference type="SUPFAM" id="SSF54211">
    <property type="entry name" value="Ribosomal protein S5 domain 2-like"/>
    <property type="match status" value="1"/>
</dbReference>
<keyword evidence="2" id="KW-0547">Nucleotide-binding</keyword>
<evidence type="ECO:0000256" key="3">
    <source>
        <dbReference type="ARBA" id="ARBA00022777"/>
    </source>
</evidence>
<dbReference type="GO" id="GO:0005524">
    <property type="term" value="F:ATP binding"/>
    <property type="evidence" value="ECO:0007669"/>
    <property type="project" value="UniProtKB-KW"/>
</dbReference>
<dbReference type="InterPro" id="IPR014606">
    <property type="entry name" value="Heptose_7-P_kinase"/>
</dbReference>
<protein>
    <submittedName>
        <fullName evidence="8">GHMP kinase</fullName>
    </submittedName>
</protein>
<dbReference type="InterPro" id="IPR001174">
    <property type="entry name" value="HddA/FKP"/>
</dbReference>
<dbReference type="Proteomes" id="UP000295075">
    <property type="component" value="Unassembled WGS sequence"/>
</dbReference>
<comment type="caution">
    <text evidence="8">The sequence shown here is derived from an EMBL/GenBank/DDBJ whole genome shotgun (WGS) entry which is preliminary data.</text>
</comment>
<sequence length="340" mass="35973">MSTEVTSRTPLRISLFGGGTDLDWYSRSFGGHVLSIAIDQYVDVVVRPTDYDGITLINRGAVQVYASADALPAGIVRECLAVAGGGRGIEITWSSSVRAGAGLGGSSSFTVGLLNALLRYRGGSASAAWLADRACHVEIDRLSEPIGRQDQYAAAFGGVNWFRFGPGVEVAREPVDIGADFLAAAREQILVVSTGGSRRAGAILADVRAGGAGRFEALHALKQLAVRGREALLAGDLKAVGCLLDESWQQKKQLSERVHNSFVDQIYREALTAGAYGGKLLGAGGHGYFLLICPAQRQAAVRAALAEFDELPFAISASGSRTVAQRNVMPGPPDWRRASR</sequence>
<feature type="domain" description="GHMP kinase C-terminal" evidence="7">
    <location>
        <begin position="230"/>
        <end position="308"/>
    </location>
</feature>
<dbReference type="GO" id="GO:0050201">
    <property type="term" value="F:fucokinase activity"/>
    <property type="evidence" value="ECO:0007669"/>
    <property type="project" value="TreeGrafter"/>
</dbReference>
<dbReference type="EMBL" id="SMKA01000002">
    <property type="protein sequence ID" value="TDC35517.1"/>
    <property type="molecule type" value="Genomic_DNA"/>
</dbReference>
<dbReference type="InterPro" id="IPR013750">
    <property type="entry name" value="GHMP_kinase_C_dom"/>
</dbReference>
<organism evidence="8 9">
    <name type="scientific">Kribbella albertanoniae</name>
    <dbReference type="NCBI Taxonomy" id="1266829"/>
    <lineage>
        <taxon>Bacteria</taxon>
        <taxon>Bacillati</taxon>
        <taxon>Actinomycetota</taxon>
        <taxon>Actinomycetes</taxon>
        <taxon>Propionibacteriales</taxon>
        <taxon>Kribbellaceae</taxon>
        <taxon>Kribbella</taxon>
    </lineage>
</organism>
<comment type="similarity">
    <text evidence="5">Belongs to the GHMP kinase family.</text>
</comment>
<feature type="domain" description="GHMP kinase N-terminal" evidence="6">
    <location>
        <begin position="80"/>
        <end position="158"/>
    </location>
</feature>
<keyword evidence="1" id="KW-0808">Transferase</keyword>
<dbReference type="AlphaFoldDB" id="A0A4R4QIM2"/>
<dbReference type="PRINTS" id="PR00960">
    <property type="entry name" value="LMBPPROTEIN"/>
</dbReference>
<dbReference type="PIRSF" id="PIRSF036406">
    <property type="entry name" value="Hept_kin"/>
    <property type="match status" value="1"/>
</dbReference>